<organism evidence="1 2">
    <name type="scientific">Dyadobacter frigoris</name>
    <dbReference type="NCBI Taxonomy" id="2576211"/>
    <lineage>
        <taxon>Bacteria</taxon>
        <taxon>Pseudomonadati</taxon>
        <taxon>Bacteroidota</taxon>
        <taxon>Cytophagia</taxon>
        <taxon>Cytophagales</taxon>
        <taxon>Spirosomataceae</taxon>
        <taxon>Dyadobacter</taxon>
    </lineage>
</organism>
<sequence length="286" mass="32566">MHWPKALVTELAARRCIIFLGAGASAGSLSHDGSKNPPTWENFLKGMVDLIPDTPDKLMIADFLKTGKYLEAAEVIYTLLPKADYSRSIREELDLPRYGPSKIHECVLQLDPKIVITTNYDKIYDNYCTNGVASDGYNISKYYDDHLLTDVRSPVRIIVKAHGCVSDANKIVLTKSQYFKARKDYSNFYKVLDSLFLSHTILFVGYSLNDPDIQLVLENVNITAPTPHPHYFITANNLHQIIKNYNTNTYNLEFIEYEEGNYDQLNEGLYDLLLEVQQVRQSNPSV</sequence>
<reference evidence="1 2" key="1">
    <citation type="submission" date="2019-05" db="EMBL/GenBank/DDBJ databases">
        <title>Dyadobacter AR-3-8 sp. nov., isolated from arctic soil.</title>
        <authorList>
            <person name="Chaudhary D.K."/>
        </authorList>
    </citation>
    <scope>NUCLEOTIDE SEQUENCE [LARGE SCALE GENOMIC DNA]</scope>
    <source>
        <strain evidence="1 2">AR-3-8</strain>
    </source>
</reference>
<dbReference type="EMBL" id="SZVO01000001">
    <property type="protein sequence ID" value="TKT94265.1"/>
    <property type="molecule type" value="Genomic_DNA"/>
</dbReference>
<comment type="caution">
    <text evidence="1">The sequence shown here is derived from an EMBL/GenBank/DDBJ whole genome shotgun (WGS) entry which is preliminary data.</text>
</comment>
<dbReference type="Proteomes" id="UP000304900">
    <property type="component" value="Unassembled WGS sequence"/>
</dbReference>
<dbReference type="SUPFAM" id="SSF52467">
    <property type="entry name" value="DHS-like NAD/FAD-binding domain"/>
    <property type="match status" value="1"/>
</dbReference>
<dbReference type="InterPro" id="IPR029035">
    <property type="entry name" value="DHS-like_NAD/FAD-binding_dom"/>
</dbReference>
<dbReference type="OrthoDB" id="1688888at2"/>
<keyword evidence="2" id="KW-1185">Reference proteome</keyword>
<evidence type="ECO:0000313" key="2">
    <source>
        <dbReference type="Proteomes" id="UP000304900"/>
    </source>
</evidence>
<proteinExistence type="predicted"/>
<name>A0A4U6DBU4_9BACT</name>
<accession>A0A4U6DBU4</accession>
<protein>
    <submittedName>
        <fullName evidence="1">Uncharacterized protein</fullName>
    </submittedName>
</protein>
<gene>
    <name evidence="1" type="ORF">FDK13_03365</name>
</gene>
<dbReference type="RefSeq" id="WP_137338553.1">
    <property type="nucleotide sequence ID" value="NZ_BSQH01000001.1"/>
</dbReference>
<dbReference type="AlphaFoldDB" id="A0A4U6DBU4"/>
<evidence type="ECO:0000313" key="1">
    <source>
        <dbReference type="EMBL" id="TKT94265.1"/>
    </source>
</evidence>
<dbReference type="Pfam" id="PF13289">
    <property type="entry name" value="SIR2_2"/>
    <property type="match status" value="1"/>
</dbReference>